<dbReference type="InterPro" id="IPR007138">
    <property type="entry name" value="ABM_dom"/>
</dbReference>
<dbReference type="Pfam" id="PF03992">
    <property type="entry name" value="ABM"/>
    <property type="match status" value="1"/>
</dbReference>
<dbReference type="SUPFAM" id="SSF54909">
    <property type="entry name" value="Dimeric alpha+beta barrel"/>
    <property type="match status" value="1"/>
</dbReference>
<dbReference type="Proteomes" id="UP000307657">
    <property type="component" value="Unassembled WGS sequence"/>
</dbReference>
<evidence type="ECO:0000259" key="1">
    <source>
        <dbReference type="Pfam" id="PF03992"/>
    </source>
</evidence>
<dbReference type="Gene3D" id="3.30.70.100">
    <property type="match status" value="1"/>
</dbReference>
<evidence type="ECO:0000313" key="2">
    <source>
        <dbReference type="EMBL" id="TJY37805.1"/>
    </source>
</evidence>
<protein>
    <recommendedName>
        <fullName evidence="1">ABM domain-containing protein</fullName>
    </recommendedName>
</protein>
<accession>A0A4U0F089</accession>
<dbReference type="AlphaFoldDB" id="A0A4U0F089"/>
<proteinExistence type="predicted"/>
<organism evidence="2 3">
    <name type="scientific">Pontimicrobium aquaticum</name>
    <dbReference type="NCBI Taxonomy" id="2565367"/>
    <lineage>
        <taxon>Bacteria</taxon>
        <taxon>Pseudomonadati</taxon>
        <taxon>Bacteroidota</taxon>
        <taxon>Flavobacteriia</taxon>
        <taxon>Flavobacteriales</taxon>
        <taxon>Flavobacteriaceae</taxon>
        <taxon>Pontimicrobium</taxon>
    </lineage>
</organism>
<keyword evidence="3" id="KW-1185">Reference proteome</keyword>
<dbReference type="InterPro" id="IPR011008">
    <property type="entry name" value="Dimeric_a/b-barrel"/>
</dbReference>
<evidence type="ECO:0000313" key="3">
    <source>
        <dbReference type="Proteomes" id="UP000307657"/>
    </source>
</evidence>
<feature type="domain" description="ABM" evidence="1">
    <location>
        <begin position="1"/>
        <end position="72"/>
    </location>
</feature>
<dbReference type="RefSeq" id="WP_136840011.1">
    <property type="nucleotide sequence ID" value="NZ_SUPL01000001.1"/>
</dbReference>
<dbReference type="EMBL" id="SUPL01000001">
    <property type="protein sequence ID" value="TJY37805.1"/>
    <property type="molecule type" value="Genomic_DNA"/>
</dbReference>
<dbReference type="OrthoDB" id="120886at2"/>
<comment type="caution">
    <text evidence="2">The sequence shown here is derived from an EMBL/GenBank/DDBJ whole genome shotgun (WGS) entry which is preliminary data.</text>
</comment>
<reference evidence="2 3" key="1">
    <citation type="submission" date="2019-04" db="EMBL/GenBank/DDBJ databases">
        <title>Lacinutrix sp. nov., isolated from marine water.</title>
        <authorList>
            <person name="Kim W."/>
        </authorList>
    </citation>
    <scope>NUCLEOTIDE SEQUENCE [LARGE SCALE GENOMIC DNA]</scope>
    <source>
        <strain evidence="2 3">CAU 1491</strain>
    </source>
</reference>
<name>A0A4U0F089_9FLAO</name>
<gene>
    <name evidence="2" type="ORF">E5167_00695</name>
</gene>
<sequence length="111" mass="13267">MYLVVWKYKVNKNNQTEFELEYGNLGTWSKLFKSSDNYINSSLYKSSDKNETYLLIDTWTDEQSYENFKNTNESFYESLSSRFENIYETEVKIGTFNTINCAIMPKRLNQK</sequence>